<feature type="compositionally biased region" description="Polar residues" evidence="1">
    <location>
        <begin position="1"/>
        <end position="14"/>
    </location>
</feature>
<dbReference type="Proteomes" id="UP001230317">
    <property type="component" value="Unassembled WGS sequence"/>
</dbReference>
<reference evidence="2" key="1">
    <citation type="submission" date="2023-05" db="EMBL/GenBank/DDBJ databases">
        <title>Metabolic capabilities are highly conserved among human nasal-associated Corynebacterium species in pangenomic analyses.</title>
        <authorList>
            <person name="Tran T.H."/>
            <person name="Roberts A.Q."/>
            <person name="Escapa I.F."/>
            <person name="Gao W."/>
            <person name="Conlan S."/>
            <person name="Kong H."/>
            <person name="Segre J.A."/>
            <person name="Kelly M.S."/>
            <person name="Lemon K.P."/>
        </authorList>
    </citation>
    <scope>NUCLEOTIDE SEQUENCE</scope>
    <source>
        <strain evidence="2">KPL2618</strain>
    </source>
</reference>
<proteinExistence type="predicted"/>
<accession>A0AAP4BXI3</accession>
<dbReference type="InterPro" id="IPR038287">
    <property type="entry name" value="Cse2_sf"/>
</dbReference>
<protein>
    <submittedName>
        <fullName evidence="2">Type I-E CRISPR-associated protein Cse2/CasB</fullName>
    </submittedName>
</protein>
<name>A0AAP4BXI3_9CORY</name>
<dbReference type="AlphaFoldDB" id="A0AAP4BXI3"/>
<dbReference type="Pfam" id="PF09485">
    <property type="entry name" value="CRISPR_Cse2"/>
    <property type="match status" value="1"/>
</dbReference>
<evidence type="ECO:0000256" key="1">
    <source>
        <dbReference type="SAM" id="MobiDB-lite"/>
    </source>
</evidence>
<dbReference type="Gene3D" id="1.10.520.40">
    <property type="entry name" value="CRISPR-associated protein Cse2"/>
    <property type="match status" value="1"/>
</dbReference>
<sequence>MHDTSHPQAGTTAEYTGPRLRTSVARTAEALQNDYLHSPQHNKQARARAVLAQLRKYSAVRLEQHPVALEEVLLLLEPALSEQEMGKGAAPSASELAAFQAMTMLGIHLQSASTEAHIKGQSFARACGRFYAHSQSQSTKPRFDAMLVSSDEASRLIHIRSLVTLLRGENLGFDYGAFAQDLRVLGSKNATQKAHTQRQGVLLKWARDFALGSYASSQTEPTS</sequence>
<gene>
    <name evidence="2" type="primary">casB</name>
    <name evidence="2" type="ORF">QPX58_00255</name>
</gene>
<dbReference type="GeneID" id="81675745"/>
<dbReference type="EMBL" id="JASNVU010000001">
    <property type="protein sequence ID" value="MDK4333857.1"/>
    <property type="molecule type" value="Genomic_DNA"/>
</dbReference>
<feature type="region of interest" description="Disordered" evidence="1">
    <location>
        <begin position="1"/>
        <end position="20"/>
    </location>
</feature>
<organism evidence="2 3">
    <name type="scientific">Corynebacterium accolens</name>
    <dbReference type="NCBI Taxonomy" id="38284"/>
    <lineage>
        <taxon>Bacteria</taxon>
        <taxon>Bacillati</taxon>
        <taxon>Actinomycetota</taxon>
        <taxon>Actinomycetes</taxon>
        <taxon>Mycobacteriales</taxon>
        <taxon>Corynebacteriaceae</taxon>
        <taxon>Corynebacterium</taxon>
    </lineage>
</organism>
<dbReference type="NCBIfam" id="TIGR02548">
    <property type="entry name" value="casB_cse2"/>
    <property type="match status" value="1"/>
</dbReference>
<dbReference type="InterPro" id="IPR013382">
    <property type="entry name" value="CRISPR-assoc_prot_Cse2"/>
</dbReference>
<dbReference type="RefSeq" id="WP_005278170.1">
    <property type="nucleotide sequence ID" value="NZ_CP046605.1"/>
</dbReference>
<evidence type="ECO:0000313" key="3">
    <source>
        <dbReference type="Proteomes" id="UP001230317"/>
    </source>
</evidence>
<comment type="caution">
    <text evidence="2">The sequence shown here is derived from an EMBL/GenBank/DDBJ whole genome shotgun (WGS) entry which is preliminary data.</text>
</comment>
<evidence type="ECO:0000313" key="2">
    <source>
        <dbReference type="EMBL" id="MDK4333857.1"/>
    </source>
</evidence>